<accession>A0AA39HUM9</accession>
<sequence length="167" mass="19506">MWPKWFVGMGDSKQLSPFLGYHMNLDTVLVQYRKSVEIDRAEKRFLDKDTCKIALSTSTMDSLCVLYPKHVTNLRLSYRGNRRNHAFIGCEADNVIISLPHSELGFLADEIDPITRKYFNRRVLVMLTRAKKKMFVIGHLNDDGKSQYSMLYQFLYNNRNIDTLICD</sequence>
<reference evidence="1" key="1">
    <citation type="submission" date="2023-06" db="EMBL/GenBank/DDBJ databases">
        <title>Genomic analysis of the entomopathogenic nematode Steinernema hermaphroditum.</title>
        <authorList>
            <person name="Schwarz E.M."/>
            <person name="Heppert J.K."/>
            <person name="Baniya A."/>
            <person name="Schwartz H.T."/>
            <person name="Tan C.-H."/>
            <person name="Antoshechkin I."/>
            <person name="Sternberg P.W."/>
            <person name="Goodrich-Blair H."/>
            <person name="Dillman A.R."/>
        </authorList>
    </citation>
    <scope>NUCLEOTIDE SEQUENCE</scope>
    <source>
        <strain evidence="1">PS9179</strain>
        <tissue evidence="1">Whole animal</tissue>
    </source>
</reference>
<organism evidence="1 2">
    <name type="scientific">Steinernema hermaphroditum</name>
    <dbReference type="NCBI Taxonomy" id="289476"/>
    <lineage>
        <taxon>Eukaryota</taxon>
        <taxon>Metazoa</taxon>
        <taxon>Ecdysozoa</taxon>
        <taxon>Nematoda</taxon>
        <taxon>Chromadorea</taxon>
        <taxon>Rhabditida</taxon>
        <taxon>Tylenchina</taxon>
        <taxon>Panagrolaimomorpha</taxon>
        <taxon>Strongyloidoidea</taxon>
        <taxon>Steinernematidae</taxon>
        <taxon>Steinernema</taxon>
    </lineage>
</organism>
<evidence type="ECO:0000313" key="2">
    <source>
        <dbReference type="Proteomes" id="UP001175271"/>
    </source>
</evidence>
<dbReference type="Proteomes" id="UP001175271">
    <property type="component" value="Unassembled WGS sequence"/>
</dbReference>
<dbReference type="InterPro" id="IPR027417">
    <property type="entry name" value="P-loop_NTPase"/>
</dbReference>
<proteinExistence type="predicted"/>
<name>A0AA39HUM9_9BILA</name>
<dbReference type="EMBL" id="JAUCMV010000003">
    <property type="protein sequence ID" value="KAK0411159.1"/>
    <property type="molecule type" value="Genomic_DNA"/>
</dbReference>
<protein>
    <submittedName>
        <fullName evidence="1">Uncharacterized protein</fullName>
    </submittedName>
</protein>
<dbReference type="Gene3D" id="3.40.50.300">
    <property type="entry name" value="P-loop containing nucleotide triphosphate hydrolases"/>
    <property type="match status" value="1"/>
</dbReference>
<comment type="caution">
    <text evidence="1">The sequence shown here is derived from an EMBL/GenBank/DDBJ whole genome shotgun (WGS) entry which is preliminary data.</text>
</comment>
<dbReference type="AlphaFoldDB" id="A0AA39HUM9"/>
<evidence type="ECO:0000313" key="1">
    <source>
        <dbReference type="EMBL" id="KAK0411159.1"/>
    </source>
</evidence>
<gene>
    <name evidence="1" type="ORF">QR680_005518</name>
</gene>
<keyword evidence="2" id="KW-1185">Reference proteome</keyword>